<keyword evidence="2" id="KW-1185">Reference proteome</keyword>
<reference evidence="1 2" key="1">
    <citation type="submission" date="2024-11" db="EMBL/GenBank/DDBJ databases">
        <title>A near-complete genome assembly of Cinchona calisaya.</title>
        <authorList>
            <person name="Lian D.C."/>
            <person name="Zhao X.W."/>
            <person name="Wei L."/>
        </authorList>
    </citation>
    <scope>NUCLEOTIDE SEQUENCE [LARGE SCALE GENOMIC DNA]</scope>
    <source>
        <tissue evidence="1">Nenye</tissue>
    </source>
</reference>
<comment type="caution">
    <text evidence="1">The sequence shown here is derived from an EMBL/GenBank/DDBJ whole genome shotgun (WGS) entry which is preliminary data.</text>
</comment>
<dbReference type="Proteomes" id="UP001630127">
    <property type="component" value="Unassembled WGS sequence"/>
</dbReference>
<accession>A0ABD2YUA5</accession>
<name>A0ABD2YUA5_9GENT</name>
<sequence>MSMNVDGENGSRVSKGYQNEVWHMKDEGKQYAVKKKCELKVRYVDAIFELHDGEPILDKANMSAIQPAEMEDVRVQVKKAIVKVDLVDVYLCFFEYKEK</sequence>
<gene>
    <name evidence="1" type="ORF">ACH5RR_029840</name>
</gene>
<evidence type="ECO:0000313" key="1">
    <source>
        <dbReference type="EMBL" id="KAL3510439.1"/>
    </source>
</evidence>
<protein>
    <submittedName>
        <fullName evidence="1">Uncharacterized protein</fullName>
    </submittedName>
</protein>
<organism evidence="1 2">
    <name type="scientific">Cinchona calisaya</name>
    <dbReference type="NCBI Taxonomy" id="153742"/>
    <lineage>
        <taxon>Eukaryota</taxon>
        <taxon>Viridiplantae</taxon>
        <taxon>Streptophyta</taxon>
        <taxon>Embryophyta</taxon>
        <taxon>Tracheophyta</taxon>
        <taxon>Spermatophyta</taxon>
        <taxon>Magnoliopsida</taxon>
        <taxon>eudicotyledons</taxon>
        <taxon>Gunneridae</taxon>
        <taxon>Pentapetalae</taxon>
        <taxon>asterids</taxon>
        <taxon>lamiids</taxon>
        <taxon>Gentianales</taxon>
        <taxon>Rubiaceae</taxon>
        <taxon>Cinchonoideae</taxon>
        <taxon>Cinchoneae</taxon>
        <taxon>Cinchona</taxon>
    </lineage>
</organism>
<evidence type="ECO:0000313" key="2">
    <source>
        <dbReference type="Proteomes" id="UP001630127"/>
    </source>
</evidence>
<dbReference type="AlphaFoldDB" id="A0ABD2YUA5"/>
<dbReference type="EMBL" id="JBJUIK010000012">
    <property type="protein sequence ID" value="KAL3510439.1"/>
    <property type="molecule type" value="Genomic_DNA"/>
</dbReference>
<proteinExistence type="predicted"/>